<feature type="chain" id="PRO_5015738035" description="Lipoprotein" evidence="1">
    <location>
        <begin position="21"/>
        <end position="270"/>
    </location>
</feature>
<name>A0A2T5FUX8_9SPHN</name>
<sequence>MKLALLLAPLMLLAACSEEAPELTTNRIAPANIVDPAEEEVPDTSDFGNVASADIPALAEARREFKGDLTDEELRPALDTVLIRHHIQPSEQSYADLANMLVALRKATEVNGIASFSEIRVLRCMKGRRPWPEGTSLQTTADSCIIRLQEPSEFVKIPTSEIETLGTAAKGFKGDVTPDALRAALDGVLIRHGRRLSERSYSNLSKKLISLRKKAEAEGRTDISEMGLLACMRMADVGPVETSLSDAATRCADGTPQEGKAAIALPRAVP</sequence>
<feature type="signal peptide" evidence="1">
    <location>
        <begin position="1"/>
        <end position="20"/>
    </location>
</feature>
<dbReference type="RefSeq" id="WP_107969103.1">
    <property type="nucleotide sequence ID" value="NZ_NWBU01000015.1"/>
</dbReference>
<evidence type="ECO:0000313" key="2">
    <source>
        <dbReference type="EMBL" id="PTQ08531.1"/>
    </source>
</evidence>
<reference evidence="2 3" key="1">
    <citation type="submission" date="2017-09" db="EMBL/GenBank/DDBJ databases">
        <title>Sphingomonas panjinensis sp.nov., isolated from oil-contaminated soil.</title>
        <authorList>
            <person name="Wang L."/>
            <person name="Chen L."/>
        </authorList>
    </citation>
    <scope>NUCLEOTIDE SEQUENCE [LARGE SCALE GENOMIC DNA]</scope>
    <source>
        <strain evidence="2 3">FW-11</strain>
    </source>
</reference>
<evidence type="ECO:0000256" key="1">
    <source>
        <dbReference type="SAM" id="SignalP"/>
    </source>
</evidence>
<keyword evidence="1" id="KW-0732">Signal</keyword>
<gene>
    <name evidence="2" type="ORF">CLG96_15110</name>
</gene>
<keyword evidence="3" id="KW-1185">Reference proteome</keyword>
<evidence type="ECO:0000313" key="3">
    <source>
        <dbReference type="Proteomes" id="UP000244162"/>
    </source>
</evidence>
<evidence type="ECO:0008006" key="4">
    <source>
        <dbReference type="Google" id="ProtNLM"/>
    </source>
</evidence>
<proteinExistence type="predicted"/>
<dbReference type="PROSITE" id="PS51257">
    <property type="entry name" value="PROKAR_LIPOPROTEIN"/>
    <property type="match status" value="1"/>
</dbReference>
<dbReference type="AlphaFoldDB" id="A0A2T5FUX8"/>
<comment type="caution">
    <text evidence="2">The sequence shown here is derived from an EMBL/GenBank/DDBJ whole genome shotgun (WGS) entry which is preliminary data.</text>
</comment>
<accession>A0A2T5FUX8</accession>
<dbReference type="Proteomes" id="UP000244162">
    <property type="component" value="Unassembled WGS sequence"/>
</dbReference>
<organism evidence="2 3">
    <name type="scientific">Sphingomonas oleivorans</name>
    <dbReference type="NCBI Taxonomy" id="1735121"/>
    <lineage>
        <taxon>Bacteria</taxon>
        <taxon>Pseudomonadati</taxon>
        <taxon>Pseudomonadota</taxon>
        <taxon>Alphaproteobacteria</taxon>
        <taxon>Sphingomonadales</taxon>
        <taxon>Sphingomonadaceae</taxon>
        <taxon>Sphingomonas</taxon>
    </lineage>
</organism>
<protein>
    <recommendedName>
        <fullName evidence="4">Lipoprotein</fullName>
    </recommendedName>
</protein>
<dbReference type="EMBL" id="NWBU01000015">
    <property type="protein sequence ID" value="PTQ08531.1"/>
    <property type="molecule type" value="Genomic_DNA"/>
</dbReference>